<evidence type="ECO:0000313" key="2">
    <source>
        <dbReference type="Proteomes" id="UP001218218"/>
    </source>
</evidence>
<reference evidence="1" key="1">
    <citation type="submission" date="2023-03" db="EMBL/GenBank/DDBJ databases">
        <title>Massive genome expansion in bonnet fungi (Mycena s.s.) driven by repeated elements and novel gene families across ecological guilds.</title>
        <authorList>
            <consortium name="Lawrence Berkeley National Laboratory"/>
            <person name="Harder C.B."/>
            <person name="Miyauchi S."/>
            <person name="Viragh M."/>
            <person name="Kuo A."/>
            <person name="Thoen E."/>
            <person name="Andreopoulos B."/>
            <person name="Lu D."/>
            <person name="Skrede I."/>
            <person name="Drula E."/>
            <person name="Henrissat B."/>
            <person name="Morin E."/>
            <person name="Kohler A."/>
            <person name="Barry K."/>
            <person name="LaButti K."/>
            <person name="Morin E."/>
            <person name="Salamov A."/>
            <person name="Lipzen A."/>
            <person name="Mereny Z."/>
            <person name="Hegedus B."/>
            <person name="Baldrian P."/>
            <person name="Stursova M."/>
            <person name="Weitz H."/>
            <person name="Taylor A."/>
            <person name="Grigoriev I.V."/>
            <person name="Nagy L.G."/>
            <person name="Martin F."/>
            <person name="Kauserud H."/>
        </authorList>
    </citation>
    <scope>NUCLEOTIDE SEQUENCE</scope>
    <source>
        <strain evidence="1">CBHHK002</strain>
    </source>
</reference>
<gene>
    <name evidence="1" type="ORF">DFH08DRAFT_889756</name>
</gene>
<keyword evidence="2" id="KW-1185">Reference proteome</keyword>
<feature type="non-terminal residue" evidence="1">
    <location>
        <position position="70"/>
    </location>
</feature>
<sequence>SMRPSRATLYYVVILGVTFPCSTRIPHYLRSNPRGSNAGHGHPPICPFSGSLKADLDQRVRLPYTSSIPF</sequence>
<dbReference type="AlphaFoldDB" id="A0AAD7EFI7"/>
<organism evidence="1 2">
    <name type="scientific">Mycena albidolilacea</name>
    <dbReference type="NCBI Taxonomy" id="1033008"/>
    <lineage>
        <taxon>Eukaryota</taxon>
        <taxon>Fungi</taxon>
        <taxon>Dikarya</taxon>
        <taxon>Basidiomycota</taxon>
        <taxon>Agaricomycotina</taxon>
        <taxon>Agaricomycetes</taxon>
        <taxon>Agaricomycetidae</taxon>
        <taxon>Agaricales</taxon>
        <taxon>Marasmiineae</taxon>
        <taxon>Mycenaceae</taxon>
        <taxon>Mycena</taxon>
    </lineage>
</organism>
<dbReference type="EMBL" id="JARIHO010000052">
    <property type="protein sequence ID" value="KAJ7320989.1"/>
    <property type="molecule type" value="Genomic_DNA"/>
</dbReference>
<proteinExistence type="predicted"/>
<name>A0AAD7EFI7_9AGAR</name>
<evidence type="ECO:0000313" key="1">
    <source>
        <dbReference type="EMBL" id="KAJ7320989.1"/>
    </source>
</evidence>
<dbReference type="Proteomes" id="UP001218218">
    <property type="component" value="Unassembled WGS sequence"/>
</dbReference>
<comment type="caution">
    <text evidence="1">The sequence shown here is derived from an EMBL/GenBank/DDBJ whole genome shotgun (WGS) entry which is preliminary data.</text>
</comment>
<protein>
    <submittedName>
        <fullName evidence="1">Uncharacterized protein</fullName>
    </submittedName>
</protein>
<accession>A0AAD7EFI7</accession>